<dbReference type="AlphaFoldDB" id="A0A5K7XDJ6"/>
<reference evidence="3" key="1">
    <citation type="submission" date="2019-10" db="EMBL/GenBank/DDBJ databases">
        <title>Lacipirellula parvula gen. nov., sp. nov., representing a lineage of planctomycetes widespread in freshwater anoxic habitats, and description of the family Lacipirellulaceae.</title>
        <authorList>
            <person name="Dedysh S.N."/>
            <person name="Kulichevskaya I.S."/>
            <person name="Beletsky A.V."/>
            <person name="Rakitin A.L."/>
            <person name="Mardanov A.V."/>
            <person name="Ivanova A.A."/>
            <person name="Saltykova V.X."/>
            <person name="Rijpstra W.I.C."/>
            <person name="Sinninghe Damste J.S."/>
            <person name="Ravin N.V."/>
        </authorList>
    </citation>
    <scope>NUCLEOTIDE SEQUENCE [LARGE SCALE GENOMIC DNA]</scope>
    <source>
        <strain evidence="3">PX69</strain>
    </source>
</reference>
<gene>
    <name evidence="2" type="ORF">PLANPX_4496</name>
</gene>
<dbReference type="RefSeq" id="WP_232536189.1">
    <property type="nucleotide sequence ID" value="NZ_AP021861.1"/>
</dbReference>
<dbReference type="Proteomes" id="UP000326837">
    <property type="component" value="Chromosome"/>
</dbReference>
<keyword evidence="3" id="KW-1185">Reference proteome</keyword>
<feature type="transmembrane region" description="Helical" evidence="1">
    <location>
        <begin position="91"/>
        <end position="112"/>
    </location>
</feature>
<proteinExistence type="predicted"/>
<accession>A0A5K7XDJ6</accession>
<keyword evidence="1" id="KW-0472">Membrane</keyword>
<evidence type="ECO:0000313" key="2">
    <source>
        <dbReference type="EMBL" id="BBO34884.1"/>
    </source>
</evidence>
<feature type="transmembrane region" description="Helical" evidence="1">
    <location>
        <begin position="54"/>
        <end position="79"/>
    </location>
</feature>
<protein>
    <submittedName>
        <fullName evidence="2">Uncharacterized protein</fullName>
    </submittedName>
</protein>
<feature type="transmembrane region" description="Helical" evidence="1">
    <location>
        <begin position="217"/>
        <end position="239"/>
    </location>
</feature>
<feature type="transmembrane region" description="Helical" evidence="1">
    <location>
        <begin position="173"/>
        <end position="197"/>
    </location>
</feature>
<feature type="transmembrane region" description="Helical" evidence="1">
    <location>
        <begin position="118"/>
        <end position="134"/>
    </location>
</feature>
<organism evidence="2 3">
    <name type="scientific">Lacipirellula parvula</name>
    <dbReference type="NCBI Taxonomy" id="2650471"/>
    <lineage>
        <taxon>Bacteria</taxon>
        <taxon>Pseudomonadati</taxon>
        <taxon>Planctomycetota</taxon>
        <taxon>Planctomycetia</taxon>
        <taxon>Pirellulales</taxon>
        <taxon>Lacipirellulaceae</taxon>
        <taxon>Lacipirellula</taxon>
    </lineage>
</organism>
<evidence type="ECO:0000256" key="1">
    <source>
        <dbReference type="SAM" id="Phobius"/>
    </source>
</evidence>
<feature type="transmembrane region" description="Helical" evidence="1">
    <location>
        <begin position="285"/>
        <end position="303"/>
    </location>
</feature>
<name>A0A5K7XDJ6_9BACT</name>
<keyword evidence="1" id="KW-0812">Transmembrane</keyword>
<sequence length="322" mass="34419">MQALTTLLLAVHLLAMNVASTAPLAGAWLRRRSSRLPNDEGERRERLERGAQRALAASIGALAIGALVGGAMLLAPSAGMRAALARFPENTYWFAGAEILVSLGSLSAAWRLTRWPKMTWFLAIFATSNLVYHFPPLMGVIGELAANADWTDVQVIDRAALLKLWQRPEILSLWAHFALASVAVGCTAVLALAGIRPVSDSEADATTGDEDLTTRRLAAWALGATLLQIPVGIWLLLASDEAAQQSMMGENWLATIGLAGGVWVALGVMQSLAALAWGGSDRRQTYRACALLVLTVLLMSMTLRTSRQTGESPPSEPIASRP</sequence>
<dbReference type="KEGG" id="lpav:PLANPX_4496"/>
<evidence type="ECO:0000313" key="3">
    <source>
        <dbReference type="Proteomes" id="UP000326837"/>
    </source>
</evidence>
<keyword evidence="1" id="KW-1133">Transmembrane helix</keyword>
<feature type="transmembrane region" description="Helical" evidence="1">
    <location>
        <begin position="251"/>
        <end position="273"/>
    </location>
</feature>
<dbReference type="EMBL" id="AP021861">
    <property type="protein sequence ID" value="BBO34884.1"/>
    <property type="molecule type" value="Genomic_DNA"/>
</dbReference>